<evidence type="ECO:0000313" key="3">
    <source>
        <dbReference type="EMBL" id="KAL3791122.1"/>
    </source>
</evidence>
<feature type="region of interest" description="Disordered" evidence="1">
    <location>
        <begin position="303"/>
        <end position="358"/>
    </location>
</feature>
<evidence type="ECO:0000256" key="2">
    <source>
        <dbReference type="SAM" id="SignalP"/>
    </source>
</evidence>
<dbReference type="AlphaFoldDB" id="A0ABD3PTP3"/>
<feature type="chain" id="PRO_5044856016" evidence="2">
    <location>
        <begin position="23"/>
        <end position="460"/>
    </location>
</feature>
<feature type="compositionally biased region" description="Low complexity" evidence="1">
    <location>
        <begin position="329"/>
        <end position="344"/>
    </location>
</feature>
<feature type="signal peptide" evidence="2">
    <location>
        <begin position="1"/>
        <end position="22"/>
    </location>
</feature>
<reference evidence="3 4" key="1">
    <citation type="journal article" date="2020" name="G3 (Bethesda)">
        <title>Improved Reference Genome for Cyclotella cryptica CCMP332, a Model for Cell Wall Morphogenesis, Salinity Adaptation, and Lipid Production in Diatoms (Bacillariophyta).</title>
        <authorList>
            <person name="Roberts W.R."/>
            <person name="Downey K.M."/>
            <person name="Ruck E.C."/>
            <person name="Traller J.C."/>
            <person name="Alverson A.J."/>
        </authorList>
    </citation>
    <scope>NUCLEOTIDE SEQUENCE [LARGE SCALE GENOMIC DNA]</scope>
    <source>
        <strain evidence="3 4">CCMP332</strain>
    </source>
</reference>
<keyword evidence="2" id="KW-0732">Signal</keyword>
<keyword evidence="4" id="KW-1185">Reference proteome</keyword>
<name>A0ABD3PTP3_9STRA</name>
<proteinExistence type="predicted"/>
<comment type="caution">
    <text evidence="3">The sequence shown here is derived from an EMBL/GenBank/DDBJ whole genome shotgun (WGS) entry which is preliminary data.</text>
</comment>
<evidence type="ECO:0000313" key="4">
    <source>
        <dbReference type="Proteomes" id="UP001516023"/>
    </source>
</evidence>
<dbReference type="Proteomes" id="UP001516023">
    <property type="component" value="Unassembled WGS sequence"/>
</dbReference>
<protein>
    <submittedName>
        <fullName evidence="3">Uncharacterized protein</fullName>
    </submittedName>
</protein>
<sequence>MMGSRIRISIMIAGRWLKYALACSTLAVSAEGGTRGLRAARERNLYVGKTEPTESPTFYPTLNPTLSPVNYIEPAPTLSPTLNPIFSPTKPPLWNGDGHPTLSPTLSPTFSPSLSPTNAPIVPIAPQPTLNPTMSPILNPTKSPSGSPVWKGDSWKTDGHPTLNPTISPSLAPTFSPTFSPTINPTPSPIEPIQMDPTKSPSWNGKGQLDDGWKPDGYPTLFPTLSPTLSPTFSPTLNPTLSPSICGQNWHRSQSELNPNSCTNDNDLPGDDSKLYMTVQECCKSEFGKVAGCQVFNVCGPRTPGPASATTPRPNNRPTPRPTPKEEPVTPTRRQTNRPTTRLTSRPIPNIEPSPTLLPTVSTIIPTFSPTEGVTPTVSKEITSSPTLAAIRPYAHVKSEEVGSNDFQYGVYKKEVISSCDELLGETCTKTCVDITYVYNGNILLSETQGDEYKTSCDDA</sequence>
<organism evidence="3 4">
    <name type="scientific">Cyclotella cryptica</name>
    <dbReference type="NCBI Taxonomy" id="29204"/>
    <lineage>
        <taxon>Eukaryota</taxon>
        <taxon>Sar</taxon>
        <taxon>Stramenopiles</taxon>
        <taxon>Ochrophyta</taxon>
        <taxon>Bacillariophyta</taxon>
        <taxon>Coscinodiscophyceae</taxon>
        <taxon>Thalassiosirophycidae</taxon>
        <taxon>Stephanodiscales</taxon>
        <taxon>Stephanodiscaceae</taxon>
        <taxon>Cyclotella</taxon>
    </lineage>
</organism>
<gene>
    <name evidence="3" type="ORF">HJC23_000542</name>
</gene>
<accession>A0ABD3PTP3</accession>
<evidence type="ECO:0000256" key="1">
    <source>
        <dbReference type="SAM" id="MobiDB-lite"/>
    </source>
</evidence>
<dbReference type="EMBL" id="JABMIG020000117">
    <property type="protein sequence ID" value="KAL3791122.1"/>
    <property type="molecule type" value="Genomic_DNA"/>
</dbReference>